<gene>
    <name evidence="1" type="ORF">GCM10009827_012690</name>
</gene>
<proteinExistence type="predicted"/>
<dbReference type="InterPro" id="IPR052741">
    <property type="entry name" value="Mitochondrial_HTD2"/>
</dbReference>
<comment type="caution">
    <text evidence="1">The sequence shown here is derived from an EMBL/GenBank/DDBJ whole genome shotgun (WGS) entry which is preliminary data.</text>
</comment>
<evidence type="ECO:0000313" key="1">
    <source>
        <dbReference type="EMBL" id="GAA1501922.1"/>
    </source>
</evidence>
<dbReference type="EMBL" id="BAAAQD010000001">
    <property type="protein sequence ID" value="GAA1501922.1"/>
    <property type="molecule type" value="Genomic_DNA"/>
</dbReference>
<dbReference type="RefSeq" id="WP_344500427.1">
    <property type="nucleotide sequence ID" value="NZ_BAAAQD010000001.1"/>
</dbReference>
<keyword evidence="2" id="KW-1185">Reference proteome</keyword>
<dbReference type="PANTHER" id="PTHR28152">
    <property type="entry name" value="HYDROXYACYL-THIOESTER DEHYDRATASE TYPE 2, MITOCHONDRIAL"/>
    <property type="match status" value="1"/>
</dbReference>
<dbReference type="Gene3D" id="3.10.129.10">
    <property type="entry name" value="Hotdog Thioesterase"/>
    <property type="match status" value="2"/>
</dbReference>
<dbReference type="InterPro" id="IPR029069">
    <property type="entry name" value="HotDog_dom_sf"/>
</dbReference>
<sequence length="274" mass="28881">MTEVLLQAGPVQALAALFDTGLPAPGLGDPLPPLWHWAALPTWPPAGETGPDGHPRHVTPPHPPGFPRRMFAGGTVRLLADLTVGSTVDRTVEVLSTTPKSGRQGDFVLSTVQIRLTRADGVLAVVETQDIVYRPASPPASAAPVLPEASSVDALLSPADRPGEWVLRTDPVRLMRFSAATANGHRIHYDLAYAMGVEGYPGLVVHGPLMTLALLETVRLRDAAPVTEVTHRNMRPLFCGQEARITGTDELSLSTVDGVHVTAHVAGGSPGVSA</sequence>
<evidence type="ECO:0000313" key="2">
    <source>
        <dbReference type="Proteomes" id="UP001501470"/>
    </source>
</evidence>
<dbReference type="Proteomes" id="UP001501470">
    <property type="component" value="Unassembled WGS sequence"/>
</dbReference>
<dbReference type="SUPFAM" id="SSF54637">
    <property type="entry name" value="Thioesterase/thiol ester dehydrase-isomerase"/>
    <property type="match status" value="1"/>
</dbReference>
<organism evidence="1 2">
    <name type="scientific">Dactylosporangium maewongense</name>
    <dbReference type="NCBI Taxonomy" id="634393"/>
    <lineage>
        <taxon>Bacteria</taxon>
        <taxon>Bacillati</taxon>
        <taxon>Actinomycetota</taxon>
        <taxon>Actinomycetes</taxon>
        <taxon>Micromonosporales</taxon>
        <taxon>Micromonosporaceae</taxon>
        <taxon>Dactylosporangium</taxon>
    </lineage>
</organism>
<dbReference type="PANTHER" id="PTHR28152:SF1">
    <property type="entry name" value="HYDROXYACYL-THIOESTER DEHYDRATASE TYPE 2, MITOCHONDRIAL"/>
    <property type="match status" value="1"/>
</dbReference>
<reference evidence="1 2" key="1">
    <citation type="journal article" date="2019" name="Int. J. Syst. Evol. Microbiol.">
        <title>The Global Catalogue of Microorganisms (GCM) 10K type strain sequencing project: providing services to taxonomists for standard genome sequencing and annotation.</title>
        <authorList>
            <consortium name="The Broad Institute Genomics Platform"/>
            <consortium name="The Broad Institute Genome Sequencing Center for Infectious Disease"/>
            <person name="Wu L."/>
            <person name="Ma J."/>
        </authorList>
    </citation>
    <scope>NUCLEOTIDE SEQUENCE [LARGE SCALE GENOMIC DNA]</scope>
    <source>
        <strain evidence="1 2">JCM 15933</strain>
    </source>
</reference>
<protein>
    <submittedName>
        <fullName evidence="1">MaoC family dehydratase N-terminal domain-containing protein</fullName>
    </submittedName>
</protein>
<accession>A0ABN1ZPM9</accession>
<name>A0ABN1ZPM9_9ACTN</name>